<gene>
    <name evidence="5" type="ORF">ATO11_13935</name>
</gene>
<dbReference type="PATRIC" id="fig|1317121.7.peg.3508"/>
<dbReference type="Proteomes" id="UP000036938">
    <property type="component" value="Unassembled WGS sequence"/>
</dbReference>
<dbReference type="InterPro" id="IPR009057">
    <property type="entry name" value="Homeodomain-like_sf"/>
</dbReference>
<dbReference type="InterPro" id="IPR018062">
    <property type="entry name" value="HTH_AraC-typ_CS"/>
</dbReference>
<evidence type="ECO:0000313" key="5">
    <source>
        <dbReference type="EMBL" id="KNG93154.1"/>
    </source>
</evidence>
<dbReference type="Pfam" id="PF12833">
    <property type="entry name" value="HTH_18"/>
    <property type="match status" value="1"/>
</dbReference>
<dbReference type="SMART" id="SM00342">
    <property type="entry name" value="HTH_ARAC"/>
    <property type="match status" value="1"/>
</dbReference>
<accession>A0A0L1JN26</accession>
<evidence type="ECO:0000313" key="6">
    <source>
        <dbReference type="Proteomes" id="UP000036938"/>
    </source>
</evidence>
<evidence type="ECO:0000256" key="1">
    <source>
        <dbReference type="ARBA" id="ARBA00023015"/>
    </source>
</evidence>
<dbReference type="AlphaFoldDB" id="A0A0L1JN26"/>
<evidence type="ECO:0000256" key="2">
    <source>
        <dbReference type="ARBA" id="ARBA00023125"/>
    </source>
</evidence>
<dbReference type="PANTHER" id="PTHR43280">
    <property type="entry name" value="ARAC-FAMILY TRANSCRIPTIONAL REGULATOR"/>
    <property type="match status" value="1"/>
</dbReference>
<organism evidence="5 6">
    <name type="scientific">Pseudaestuariivita atlantica</name>
    <dbReference type="NCBI Taxonomy" id="1317121"/>
    <lineage>
        <taxon>Bacteria</taxon>
        <taxon>Pseudomonadati</taxon>
        <taxon>Pseudomonadota</taxon>
        <taxon>Alphaproteobacteria</taxon>
        <taxon>Rhodobacterales</taxon>
        <taxon>Paracoccaceae</taxon>
        <taxon>Pseudaestuariivita</taxon>
    </lineage>
</organism>
<dbReference type="PROSITE" id="PS00041">
    <property type="entry name" value="HTH_ARAC_FAMILY_1"/>
    <property type="match status" value="1"/>
</dbReference>
<dbReference type="PRINTS" id="PR00032">
    <property type="entry name" value="HTHARAC"/>
</dbReference>
<keyword evidence="1" id="KW-0805">Transcription regulation</keyword>
<dbReference type="SUPFAM" id="SSF46689">
    <property type="entry name" value="Homeodomain-like"/>
    <property type="match status" value="1"/>
</dbReference>
<evidence type="ECO:0000259" key="4">
    <source>
        <dbReference type="PROSITE" id="PS01124"/>
    </source>
</evidence>
<feature type="domain" description="HTH araC/xylS-type" evidence="4">
    <location>
        <begin position="143"/>
        <end position="245"/>
    </location>
</feature>
<sequence length="250" mass="26386">MSGRQEVSATSLTALGKGETWRLALPHYHDNPMLIWLTRGEGRIMMGGRHSGLAPGMLAALPARALIALTLSPRAHGCALSLSDPDSLQETCLFRPTGDADEAMLTNLSNAFLQSDGDFLAEGASRALAALRANEAATPTAADRLLGAFFGRVVAPSPARSSMAEHAAALGVTPTHLTRVCRTALGRSAADVLTGRVLHASRTALQDTDAAIKDIAEEIGFSSAAYFTRFIQKHTGQTPSVVRRKARMAA</sequence>
<dbReference type="GO" id="GO:0043565">
    <property type="term" value="F:sequence-specific DNA binding"/>
    <property type="evidence" value="ECO:0007669"/>
    <property type="project" value="InterPro"/>
</dbReference>
<keyword evidence="6" id="KW-1185">Reference proteome</keyword>
<dbReference type="PANTHER" id="PTHR43280:SF32">
    <property type="entry name" value="TRANSCRIPTIONAL REGULATORY PROTEIN"/>
    <property type="match status" value="1"/>
</dbReference>
<protein>
    <recommendedName>
        <fullName evidence="4">HTH araC/xylS-type domain-containing protein</fullName>
    </recommendedName>
</protein>
<dbReference type="InterPro" id="IPR020449">
    <property type="entry name" value="Tscrpt_reg_AraC-type_HTH"/>
</dbReference>
<reference evidence="5 6" key="1">
    <citation type="journal article" date="2015" name="Int. J. Syst. Evol. Microbiol.">
        <title>Aestuariivita atlantica sp. nov., isolated from deep sea sediment of the Atlantic Ocean.</title>
        <authorList>
            <person name="Li G."/>
            <person name="Lai Q."/>
            <person name="Du Y."/>
            <person name="Liu X."/>
            <person name="Sun F."/>
            <person name="Shao Z."/>
        </authorList>
    </citation>
    <scope>NUCLEOTIDE SEQUENCE [LARGE SCALE GENOMIC DNA]</scope>
    <source>
        <strain evidence="5 6">22II-S11-z3</strain>
    </source>
</reference>
<dbReference type="STRING" id="1317121.ATO11_13935"/>
<dbReference type="InterPro" id="IPR018060">
    <property type="entry name" value="HTH_AraC"/>
</dbReference>
<evidence type="ECO:0000256" key="3">
    <source>
        <dbReference type="ARBA" id="ARBA00023163"/>
    </source>
</evidence>
<dbReference type="PROSITE" id="PS01124">
    <property type="entry name" value="HTH_ARAC_FAMILY_2"/>
    <property type="match status" value="1"/>
</dbReference>
<name>A0A0L1JN26_9RHOB</name>
<dbReference type="Gene3D" id="1.10.10.60">
    <property type="entry name" value="Homeodomain-like"/>
    <property type="match status" value="1"/>
</dbReference>
<proteinExistence type="predicted"/>
<keyword evidence="3" id="KW-0804">Transcription</keyword>
<dbReference type="GO" id="GO:0003700">
    <property type="term" value="F:DNA-binding transcription factor activity"/>
    <property type="evidence" value="ECO:0007669"/>
    <property type="project" value="InterPro"/>
</dbReference>
<keyword evidence="2" id="KW-0238">DNA-binding</keyword>
<dbReference type="EMBL" id="AQQZ01000006">
    <property type="protein sequence ID" value="KNG93154.1"/>
    <property type="molecule type" value="Genomic_DNA"/>
</dbReference>
<comment type="caution">
    <text evidence="5">The sequence shown here is derived from an EMBL/GenBank/DDBJ whole genome shotgun (WGS) entry which is preliminary data.</text>
</comment>